<dbReference type="eggNOG" id="ENOG502QWKA">
    <property type="taxonomic scope" value="Eukaryota"/>
</dbReference>
<evidence type="ECO:0000313" key="4">
    <source>
        <dbReference type="Proteomes" id="UP000017836"/>
    </source>
</evidence>
<feature type="compositionally biased region" description="Pro residues" evidence="1">
    <location>
        <begin position="148"/>
        <end position="160"/>
    </location>
</feature>
<dbReference type="AlphaFoldDB" id="W1Q0F9"/>
<dbReference type="HOGENOM" id="CLU_075185_0_0_1"/>
<accession>W1Q0F9</accession>
<dbReference type="EMBL" id="KI392588">
    <property type="protein sequence ID" value="ERN13425.1"/>
    <property type="molecule type" value="Genomic_DNA"/>
</dbReference>
<organism evidence="3 4">
    <name type="scientific">Amborella trichopoda</name>
    <dbReference type="NCBI Taxonomy" id="13333"/>
    <lineage>
        <taxon>Eukaryota</taxon>
        <taxon>Viridiplantae</taxon>
        <taxon>Streptophyta</taxon>
        <taxon>Embryophyta</taxon>
        <taxon>Tracheophyta</taxon>
        <taxon>Spermatophyta</taxon>
        <taxon>Magnoliopsida</taxon>
        <taxon>Amborellales</taxon>
        <taxon>Amborellaceae</taxon>
        <taxon>Amborella</taxon>
    </lineage>
</organism>
<reference evidence="4" key="1">
    <citation type="journal article" date="2013" name="Science">
        <title>The Amborella genome and the evolution of flowering plants.</title>
        <authorList>
            <consortium name="Amborella Genome Project"/>
        </authorList>
    </citation>
    <scope>NUCLEOTIDE SEQUENCE [LARGE SCALE GENOMIC DNA]</scope>
</reference>
<dbReference type="PANTHER" id="PTHR33210">
    <property type="entry name" value="PROTODERMAL FACTOR 1"/>
    <property type="match status" value="1"/>
</dbReference>
<evidence type="ECO:0000256" key="2">
    <source>
        <dbReference type="SAM" id="SignalP"/>
    </source>
</evidence>
<dbReference type="OMA" id="KCYWRAV"/>
<gene>
    <name evidence="3" type="ORF">AMTR_s00041p00188340</name>
</gene>
<dbReference type="PANTHER" id="PTHR33210:SF24">
    <property type="entry name" value="POLLEN OLE E 1 ALLERGEN AND EXTENSIN FAMILY PROTEIN"/>
    <property type="match status" value="1"/>
</dbReference>
<name>W1Q0F9_AMBTC</name>
<evidence type="ECO:0000313" key="3">
    <source>
        <dbReference type="EMBL" id="ERN13425.1"/>
    </source>
</evidence>
<proteinExistence type="predicted"/>
<sequence>MYRLWLVVGVVVVVGAMVEEAAADTMVSGTVFCDACKDGQRSSFDYPLSGAKVAVACAGNDGQVTVWKEESTNWFGNYGMRFEGSPDLSRCFAQVVANPQGSNCGITGGPARGLNLVFDMFGMEMYVVDSLLSQPSQPMAFCPKSNTPSPPSLPSPPSPPTMHPMPFFQASACSSEYWLMPEYRCYWKVVGPGTKVAVAFGPAAAQKYGTDLPLYEALQGRGDLYRTLLREATTALLNSYNSLQFGYPTLTVVGNMNWALQASPQEALRQAMRFKRANAGTPETPCRFTPCN</sequence>
<protein>
    <recommendedName>
        <fullName evidence="5">Wall-associated receptor kinase galacturonan-binding domain-containing protein</fullName>
    </recommendedName>
</protein>
<dbReference type="Proteomes" id="UP000017836">
    <property type="component" value="Unassembled WGS sequence"/>
</dbReference>
<dbReference type="Pfam" id="PF01190">
    <property type="entry name" value="Pollen_Ole_e_1"/>
    <property type="match status" value="1"/>
</dbReference>
<feature type="region of interest" description="Disordered" evidence="1">
    <location>
        <begin position="139"/>
        <end position="160"/>
    </location>
</feature>
<dbReference type="STRING" id="13333.W1Q0F9"/>
<feature type="signal peptide" evidence="2">
    <location>
        <begin position="1"/>
        <end position="23"/>
    </location>
</feature>
<dbReference type="InterPro" id="IPR039923">
    <property type="entry name" value="Protodermal_1"/>
</dbReference>
<evidence type="ECO:0000256" key="1">
    <source>
        <dbReference type="SAM" id="MobiDB-lite"/>
    </source>
</evidence>
<dbReference type="Gramene" id="ERN13425">
    <property type="protein sequence ID" value="ERN13425"/>
    <property type="gene ID" value="AMTR_s00041p00188340"/>
</dbReference>
<keyword evidence="2" id="KW-0732">Signal</keyword>
<evidence type="ECO:0008006" key="5">
    <source>
        <dbReference type="Google" id="ProtNLM"/>
    </source>
</evidence>
<keyword evidence="4" id="KW-1185">Reference proteome</keyword>
<dbReference type="GO" id="GO:0010374">
    <property type="term" value="P:stomatal complex development"/>
    <property type="evidence" value="ECO:0007669"/>
    <property type="project" value="EnsemblPlants"/>
</dbReference>
<feature type="chain" id="PRO_5004807990" description="Wall-associated receptor kinase galacturonan-binding domain-containing protein" evidence="2">
    <location>
        <begin position="24"/>
        <end position="292"/>
    </location>
</feature>